<evidence type="ECO:0000313" key="3">
    <source>
        <dbReference type="EMBL" id="KAK3088726.1"/>
    </source>
</evidence>
<dbReference type="GO" id="GO:0043139">
    <property type="term" value="F:5'-3' DNA helicase activity"/>
    <property type="evidence" value="ECO:0007669"/>
    <property type="project" value="UniProtKB-EC"/>
</dbReference>
<comment type="catalytic activity">
    <reaction evidence="1">
        <text>ATP + H2O = ADP + phosphate + H(+)</text>
        <dbReference type="Rhea" id="RHEA:13065"/>
        <dbReference type="ChEBI" id="CHEBI:15377"/>
        <dbReference type="ChEBI" id="CHEBI:15378"/>
        <dbReference type="ChEBI" id="CHEBI:30616"/>
        <dbReference type="ChEBI" id="CHEBI:43474"/>
        <dbReference type="ChEBI" id="CHEBI:456216"/>
        <dbReference type="EC" id="5.6.2.3"/>
    </reaction>
</comment>
<evidence type="ECO:0000313" key="4">
    <source>
        <dbReference type="Proteomes" id="UP001186944"/>
    </source>
</evidence>
<dbReference type="InterPro" id="IPR051055">
    <property type="entry name" value="PIF1_helicase"/>
</dbReference>
<keyword evidence="4" id="KW-1185">Reference proteome</keyword>
<protein>
    <recommendedName>
        <fullName evidence="1">ATP-dependent DNA helicase</fullName>
        <ecNumber evidence="1">5.6.2.3</ecNumber>
    </recommendedName>
</protein>
<dbReference type="PANTHER" id="PTHR47642:SF5">
    <property type="entry name" value="ATP-DEPENDENT DNA HELICASE"/>
    <property type="match status" value="1"/>
</dbReference>
<keyword evidence="1" id="KW-0378">Hydrolase</keyword>
<dbReference type="PANTHER" id="PTHR47642">
    <property type="entry name" value="ATP-DEPENDENT DNA HELICASE"/>
    <property type="match status" value="1"/>
</dbReference>
<reference evidence="3" key="1">
    <citation type="submission" date="2019-08" db="EMBL/GenBank/DDBJ databases">
        <title>The improved chromosome-level genome for the pearl oyster Pinctada fucata martensii using PacBio sequencing and Hi-C.</title>
        <authorList>
            <person name="Zheng Z."/>
        </authorList>
    </citation>
    <scope>NUCLEOTIDE SEQUENCE</scope>
    <source>
        <strain evidence="3">ZZ-2019</strain>
        <tissue evidence="3">Adductor muscle</tissue>
    </source>
</reference>
<dbReference type="GO" id="GO:0006310">
    <property type="term" value="P:DNA recombination"/>
    <property type="evidence" value="ECO:0007669"/>
    <property type="project" value="UniProtKB-KW"/>
</dbReference>
<organism evidence="3 4">
    <name type="scientific">Pinctada imbricata</name>
    <name type="common">Atlantic pearl-oyster</name>
    <name type="synonym">Pinctada martensii</name>
    <dbReference type="NCBI Taxonomy" id="66713"/>
    <lineage>
        <taxon>Eukaryota</taxon>
        <taxon>Metazoa</taxon>
        <taxon>Spiralia</taxon>
        <taxon>Lophotrochozoa</taxon>
        <taxon>Mollusca</taxon>
        <taxon>Bivalvia</taxon>
        <taxon>Autobranchia</taxon>
        <taxon>Pteriomorphia</taxon>
        <taxon>Pterioida</taxon>
        <taxon>Pterioidea</taxon>
        <taxon>Pteriidae</taxon>
        <taxon>Pinctada</taxon>
    </lineage>
</organism>
<keyword evidence="1" id="KW-0067">ATP-binding</keyword>
<dbReference type="GO" id="GO:0005524">
    <property type="term" value="F:ATP binding"/>
    <property type="evidence" value="ECO:0007669"/>
    <property type="project" value="UniProtKB-KW"/>
</dbReference>
<dbReference type="Proteomes" id="UP001186944">
    <property type="component" value="Unassembled WGS sequence"/>
</dbReference>
<keyword evidence="1" id="KW-0347">Helicase</keyword>
<name>A0AA88XNQ8_PINIB</name>
<dbReference type="InterPro" id="IPR027417">
    <property type="entry name" value="P-loop_NTPase"/>
</dbReference>
<keyword evidence="1" id="KW-0233">DNA recombination</keyword>
<dbReference type="EC" id="5.6.2.3" evidence="1"/>
<dbReference type="GO" id="GO:0000723">
    <property type="term" value="P:telomere maintenance"/>
    <property type="evidence" value="ECO:0007669"/>
    <property type="project" value="InterPro"/>
</dbReference>
<gene>
    <name evidence="3" type="ORF">FSP39_023054</name>
</gene>
<sequence>MDDRQMKAQDLALRGHNIVITGQGGTGRTFLIKQLCKDLSKKGTSYAVTSTAGLGATLFGRATTIHKFIGFEDGRHQNNQLLYLIQTDERFLTAKSNILNTDVLIIDEVSMLSSKVLKQIEYVCRGVRKKEKYFGGMQVVLS</sequence>
<dbReference type="Pfam" id="PF05970">
    <property type="entry name" value="PIF1"/>
    <property type="match status" value="1"/>
</dbReference>
<accession>A0AA88XNQ8</accession>
<dbReference type="AlphaFoldDB" id="A0AA88XNQ8"/>
<dbReference type="GO" id="GO:0016787">
    <property type="term" value="F:hydrolase activity"/>
    <property type="evidence" value="ECO:0007669"/>
    <property type="project" value="UniProtKB-KW"/>
</dbReference>
<keyword evidence="1" id="KW-0547">Nucleotide-binding</keyword>
<comment type="similarity">
    <text evidence="1">Belongs to the helicase family.</text>
</comment>
<dbReference type="Gene3D" id="3.40.50.300">
    <property type="entry name" value="P-loop containing nucleotide triphosphate hydrolases"/>
    <property type="match status" value="1"/>
</dbReference>
<dbReference type="GO" id="GO:0006281">
    <property type="term" value="P:DNA repair"/>
    <property type="evidence" value="ECO:0007669"/>
    <property type="project" value="UniProtKB-KW"/>
</dbReference>
<comment type="caution">
    <text evidence="3">The sequence shown here is derived from an EMBL/GenBank/DDBJ whole genome shotgun (WGS) entry which is preliminary data.</text>
</comment>
<dbReference type="InterPro" id="IPR010285">
    <property type="entry name" value="DNA_helicase_pif1-like_DEAD"/>
</dbReference>
<keyword evidence="1" id="KW-0227">DNA damage</keyword>
<dbReference type="SUPFAM" id="SSF52540">
    <property type="entry name" value="P-loop containing nucleoside triphosphate hydrolases"/>
    <property type="match status" value="1"/>
</dbReference>
<feature type="domain" description="DNA helicase Pif1-like DEAD-box helicase" evidence="2">
    <location>
        <begin position="13"/>
        <end position="141"/>
    </location>
</feature>
<keyword evidence="1" id="KW-0234">DNA repair</keyword>
<comment type="cofactor">
    <cofactor evidence="1">
        <name>Mg(2+)</name>
        <dbReference type="ChEBI" id="CHEBI:18420"/>
    </cofactor>
</comment>
<evidence type="ECO:0000259" key="2">
    <source>
        <dbReference type="Pfam" id="PF05970"/>
    </source>
</evidence>
<proteinExistence type="inferred from homology"/>
<evidence type="ECO:0000256" key="1">
    <source>
        <dbReference type="RuleBase" id="RU363044"/>
    </source>
</evidence>
<dbReference type="EMBL" id="VSWD01000011">
    <property type="protein sequence ID" value="KAK3088726.1"/>
    <property type="molecule type" value="Genomic_DNA"/>
</dbReference>